<reference evidence="3" key="1">
    <citation type="submission" date="2020-07" db="EMBL/GenBank/DDBJ databases">
        <title>Huge and variable diversity of episymbiotic CPR bacteria and DPANN archaea in groundwater ecosystems.</title>
        <authorList>
            <person name="He C.Y."/>
            <person name="Keren R."/>
            <person name="Whittaker M."/>
            <person name="Farag I.F."/>
            <person name="Doudna J."/>
            <person name="Cate J.H.D."/>
            <person name="Banfield J.F."/>
        </authorList>
    </citation>
    <scope>NUCLEOTIDE SEQUENCE</scope>
    <source>
        <strain evidence="3">NC_groundwater_1296_Ag_S-0.2um_52_80</strain>
    </source>
</reference>
<name>A0A8T3YKN6_9ARCH</name>
<dbReference type="Pfam" id="PF00288">
    <property type="entry name" value="GHMP_kinases_N"/>
    <property type="match status" value="1"/>
</dbReference>
<dbReference type="Proteomes" id="UP000732298">
    <property type="component" value="Unassembled WGS sequence"/>
</dbReference>
<comment type="pathway">
    <text evidence="1">Cofactor biosynthesis; coenzyme A biosynthesis.</text>
</comment>
<keyword evidence="1" id="KW-0418">Kinase</keyword>
<dbReference type="InterPro" id="IPR006204">
    <property type="entry name" value="GHMP_kinase_N_dom"/>
</dbReference>
<comment type="catalytic activity">
    <reaction evidence="1">
        <text>(R)-pantoate + ATP = (R)-4-phosphopantoate + ADP + H(+)</text>
        <dbReference type="Rhea" id="RHEA:28246"/>
        <dbReference type="ChEBI" id="CHEBI:15378"/>
        <dbReference type="ChEBI" id="CHEBI:15980"/>
        <dbReference type="ChEBI" id="CHEBI:30616"/>
        <dbReference type="ChEBI" id="CHEBI:61294"/>
        <dbReference type="ChEBI" id="CHEBI:456216"/>
        <dbReference type="EC" id="2.7.1.169"/>
    </reaction>
</comment>
<evidence type="ECO:0000313" key="4">
    <source>
        <dbReference type="Proteomes" id="UP000732298"/>
    </source>
</evidence>
<dbReference type="PANTHER" id="PTHR42282">
    <property type="entry name" value="PANTOATE KINASE-RELATED"/>
    <property type="match status" value="1"/>
</dbReference>
<comment type="similarity">
    <text evidence="1">Belongs to the GHMP kinase family. PoK subfamily.</text>
</comment>
<dbReference type="GO" id="GO:0015937">
    <property type="term" value="P:coenzyme A biosynthetic process"/>
    <property type="evidence" value="ECO:0007669"/>
    <property type="project" value="UniProtKB-UniRule"/>
</dbReference>
<dbReference type="PIRSF" id="PIRSF016896">
    <property type="entry name" value="GHMP_arc_MJ0969"/>
    <property type="match status" value="1"/>
</dbReference>
<comment type="caution">
    <text evidence="3">The sequence shown here is derived from an EMBL/GenBank/DDBJ whole genome shotgun (WGS) entry which is preliminary data.</text>
</comment>
<dbReference type="GO" id="GO:0005524">
    <property type="term" value="F:ATP binding"/>
    <property type="evidence" value="ECO:0007669"/>
    <property type="project" value="UniProtKB-KW"/>
</dbReference>
<proteinExistence type="inferred from homology"/>
<dbReference type="EMBL" id="JACQPB010000033">
    <property type="protein sequence ID" value="MBI4210372.1"/>
    <property type="molecule type" value="Genomic_DNA"/>
</dbReference>
<dbReference type="AlphaFoldDB" id="A0A8T3YKN6"/>
<sequence>MPIYSMRVSTQSPGHITGFFVIYPNGSTGAGINIEGGMRTSIAAARKDSFMMNGKKRKLIVSEKTVDLFRRKTGKKGKVAVKHSTKFPIGYGLGISGAGALSLSIALNKLFGTGLAKNEMLEIAKRAEIECGTGLGDVVAEQFAGIIVGKKPYPSKSAHRINTREKYVALGFFRPMATRKIIRSAAWKRKINRTGMECMRAILNGMTVNNFMRLSRRFTVESGLGTRQILMVMGKEQRASMSMLGETVFMPAASPKKARKELGKYCKRTMIARIARKGACLL</sequence>
<dbReference type="PANTHER" id="PTHR42282:SF1">
    <property type="entry name" value="PANTOATE KINASE"/>
    <property type="match status" value="1"/>
</dbReference>
<dbReference type="GO" id="GO:0016301">
    <property type="term" value="F:kinase activity"/>
    <property type="evidence" value="ECO:0007669"/>
    <property type="project" value="UniProtKB-UniRule"/>
</dbReference>
<dbReference type="InterPro" id="IPR014721">
    <property type="entry name" value="Ribsml_uS5_D2-typ_fold_subgr"/>
</dbReference>
<dbReference type="InterPro" id="IPR020568">
    <property type="entry name" value="Ribosomal_Su5_D2-typ_SF"/>
</dbReference>
<keyword evidence="1" id="KW-0547">Nucleotide-binding</keyword>
<dbReference type="Gene3D" id="3.30.230.10">
    <property type="match status" value="1"/>
</dbReference>
<keyword evidence="1" id="KW-0067">ATP-binding</keyword>
<keyword evidence="1" id="KW-0173">Coenzyme A biosynthesis</keyword>
<dbReference type="EC" id="2.7.1.169" evidence="1"/>
<evidence type="ECO:0000259" key="2">
    <source>
        <dbReference type="Pfam" id="PF00288"/>
    </source>
</evidence>
<evidence type="ECO:0000313" key="3">
    <source>
        <dbReference type="EMBL" id="MBI4210372.1"/>
    </source>
</evidence>
<keyword evidence="1" id="KW-0808">Transferase</keyword>
<feature type="domain" description="GHMP kinase N-terminal" evidence="2">
    <location>
        <begin position="64"/>
        <end position="140"/>
    </location>
</feature>
<organism evidence="3 4">
    <name type="scientific">Candidatus Iainarchaeum sp</name>
    <dbReference type="NCBI Taxonomy" id="3101447"/>
    <lineage>
        <taxon>Archaea</taxon>
        <taxon>Candidatus Iainarchaeota</taxon>
        <taxon>Candidatus Iainarchaeia</taxon>
        <taxon>Candidatus Iainarchaeales</taxon>
        <taxon>Candidatus Iainarchaeaceae</taxon>
        <taxon>Candidatus Iainarchaeum</taxon>
    </lineage>
</organism>
<protein>
    <recommendedName>
        <fullName evidence="1">Pantoate kinase</fullName>
        <shortName evidence="1">PoK</shortName>
        <ecNumber evidence="1">2.7.1.169</ecNumber>
    </recommendedName>
</protein>
<comment type="function">
    <text evidence="1">Phosphorylates (R)-pantoate to form (R)-4-phosphopantoate in the CoA biosynthesis pathway.</text>
</comment>
<gene>
    <name evidence="3" type="ORF">HY544_02595</name>
</gene>
<dbReference type="InterPro" id="IPR012043">
    <property type="entry name" value="PoK"/>
</dbReference>
<accession>A0A8T3YKN6</accession>
<dbReference type="HAMAP" id="MF_02223">
    <property type="entry name" value="Pantoate_kinase"/>
    <property type="match status" value="1"/>
</dbReference>
<dbReference type="SUPFAM" id="SSF54211">
    <property type="entry name" value="Ribosomal protein S5 domain 2-like"/>
    <property type="match status" value="1"/>
</dbReference>
<evidence type="ECO:0000256" key="1">
    <source>
        <dbReference type="HAMAP-Rule" id="MF_02223"/>
    </source>
</evidence>